<keyword evidence="5" id="KW-1185">Reference proteome</keyword>
<dbReference type="InterPro" id="IPR011006">
    <property type="entry name" value="CheY-like_superfamily"/>
</dbReference>
<dbReference type="Proteomes" id="UP000248863">
    <property type="component" value="Unassembled WGS sequence"/>
</dbReference>
<dbReference type="RefSeq" id="WP_111357905.1">
    <property type="nucleotide sequence ID" value="NZ_NHSK01000295.1"/>
</dbReference>
<gene>
    <name evidence="4" type="ORF">CH338_14735</name>
</gene>
<reference evidence="4 5" key="1">
    <citation type="submission" date="2017-07" db="EMBL/GenBank/DDBJ databases">
        <title>Draft Genome Sequences of Select Purple Nonsulfur Bacteria.</title>
        <authorList>
            <person name="Lasarre B."/>
            <person name="Mckinlay J.B."/>
        </authorList>
    </citation>
    <scope>NUCLEOTIDE SEQUENCE [LARGE SCALE GENOMIC DNA]</scope>
    <source>
        <strain evidence="4 5">DSM 11907</strain>
    </source>
</reference>
<feature type="domain" description="Response regulatory" evidence="3">
    <location>
        <begin position="14"/>
        <end position="126"/>
    </location>
</feature>
<feature type="modified residue" description="4-aspartylphosphate" evidence="2">
    <location>
        <position position="64"/>
    </location>
</feature>
<dbReference type="Pfam" id="PF00072">
    <property type="entry name" value="Response_reg"/>
    <property type="match status" value="1"/>
</dbReference>
<evidence type="ECO:0000256" key="2">
    <source>
        <dbReference type="PROSITE-ProRule" id="PRU00169"/>
    </source>
</evidence>
<comment type="caution">
    <text evidence="4">The sequence shown here is derived from an EMBL/GenBank/DDBJ whole genome shotgun (WGS) entry which is preliminary data.</text>
</comment>
<proteinExistence type="predicted"/>
<dbReference type="EMBL" id="NPEU01000159">
    <property type="protein sequence ID" value="RAI37833.1"/>
    <property type="molecule type" value="Genomic_DNA"/>
</dbReference>
<dbReference type="InterPro" id="IPR050595">
    <property type="entry name" value="Bact_response_regulator"/>
</dbReference>
<dbReference type="Gene3D" id="3.40.50.2300">
    <property type="match status" value="1"/>
</dbReference>
<accession>A0A327KJU3</accession>
<organism evidence="4 5">
    <name type="scientific">Rhodoplanes elegans</name>
    <dbReference type="NCBI Taxonomy" id="29408"/>
    <lineage>
        <taxon>Bacteria</taxon>
        <taxon>Pseudomonadati</taxon>
        <taxon>Pseudomonadota</taxon>
        <taxon>Alphaproteobacteria</taxon>
        <taxon>Hyphomicrobiales</taxon>
        <taxon>Nitrobacteraceae</taxon>
        <taxon>Rhodoplanes</taxon>
    </lineage>
</organism>
<dbReference type="GO" id="GO:0000160">
    <property type="term" value="P:phosphorelay signal transduction system"/>
    <property type="evidence" value="ECO:0007669"/>
    <property type="project" value="InterPro"/>
</dbReference>
<dbReference type="SMART" id="SM00448">
    <property type="entry name" value="REC"/>
    <property type="match status" value="1"/>
</dbReference>
<name>A0A327KJU3_9BRAD</name>
<dbReference type="PANTHER" id="PTHR44591:SF21">
    <property type="entry name" value="TWO-COMPONENT RESPONSE REGULATOR"/>
    <property type="match status" value="1"/>
</dbReference>
<dbReference type="AlphaFoldDB" id="A0A327KJU3"/>
<sequence>MAMSIGASRSRPPRILLVEDEVLISMMIEDAMVEQGFEVYVATNAGDALQVLEEGTPVDVLFTDINIEGEVDGTRLARMARELRPDLAVLYASGTLKGISDPVPGSTFVPKPYAPKDVCAMLATLAPQ</sequence>
<dbReference type="OrthoDB" id="9784719at2"/>
<evidence type="ECO:0000259" key="3">
    <source>
        <dbReference type="PROSITE" id="PS50110"/>
    </source>
</evidence>
<dbReference type="InterPro" id="IPR001789">
    <property type="entry name" value="Sig_transdc_resp-reg_receiver"/>
</dbReference>
<dbReference type="SUPFAM" id="SSF52172">
    <property type="entry name" value="CheY-like"/>
    <property type="match status" value="1"/>
</dbReference>
<evidence type="ECO:0000313" key="4">
    <source>
        <dbReference type="EMBL" id="RAI37833.1"/>
    </source>
</evidence>
<evidence type="ECO:0000313" key="5">
    <source>
        <dbReference type="Proteomes" id="UP000248863"/>
    </source>
</evidence>
<protein>
    <recommendedName>
        <fullName evidence="3">Response regulatory domain-containing protein</fullName>
    </recommendedName>
</protein>
<evidence type="ECO:0000256" key="1">
    <source>
        <dbReference type="ARBA" id="ARBA00022553"/>
    </source>
</evidence>
<keyword evidence="1 2" id="KW-0597">Phosphoprotein</keyword>
<dbReference type="PANTHER" id="PTHR44591">
    <property type="entry name" value="STRESS RESPONSE REGULATOR PROTEIN 1"/>
    <property type="match status" value="1"/>
</dbReference>
<dbReference type="PROSITE" id="PS50110">
    <property type="entry name" value="RESPONSE_REGULATORY"/>
    <property type="match status" value="1"/>
</dbReference>